<organism evidence="2 3">
    <name type="scientific">Cherax quadricarinatus</name>
    <name type="common">Australian red claw crayfish</name>
    <dbReference type="NCBI Taxonomy" id="27406"/>
    <lineage>
        <taxon>Eukaryota</taxon>
        <taxon>Metazoa</taxon>
        <taxon>Ecdysozoa</taxon>
        <taxon>Arthropoda</taxon>
        <taxon>Crustacea</taxon>
        <taxon>Multicrustacea</taxon>
        <taxon>Malacostraca</taxon>
        <taxon>Eumalacostraca</taxon>
        <taxon>Eucarida</taxon>
        <taxon>Decapoda</taxon>
        <taxon>Pleocyemata</taxon>
        <taxon>Astacidea</taxon>
        <taxon>Parastacoidea</taxon>
        <taxon>Parastacidae</taxon>
        <taxon>Cherax</taxon>
    </lineage>
</organism>
<proteinExistence type="predicted"/>
<evidence type="ECO:0000313" key="3">
    <source>
        <dbReference type="Proteomes" id="UP001445076"/>
    </source>
</evidence>
<comment type="caution">
    <text evidence="2">The sequence shown here is derived from an EMBL/GenBank/DDBJ whole genome shotgun (WGS) entry which is preliminary data.</text>
</comment>
<dbReference type="Proteomes" id="UP001445076">
    <property type="component" value="Unassembled WGS sequence"/>
</dbReference>
<keyword evidence="3" id="KW-1185">Reference proteome</keyword>
<dbReference type="EMBL" id="JARKIK010000025">
    <property type="protein sequence ID" value="KAK8743412.1"/>
    <property type="molecule type" value="Genomic_DNA"/>
</dbReference>
<protein>
    <submittedName>
        <fullName evidence="2">Uncharacterized protein</fullName>
    </submittedName>
</protein>
<evidence type="ECO:0000256" key="1">
    <source>
        <dbReference type="SAM" id="MobiDB-lite"/>
    </source>
</evidence>
<feature type="region of interest" description="Disordered" evidence="1">
    <location>
        <begin position="1"/>
        <end position="29"/>
    </location>
</feature>
<name>A0AAW0XVB8_CHEQU</name>
<reference evidence="2 3" key="1">
    <citation type="journal article" date="2024" name="BMC Genomics">
        <title>Genome assembly of redclaw crayfish (Cherax quadricarinatus) provides insights into its immune adaptation and hypoxia tolerance.</title>
        <authorList>
            <person name="Liu Z."/>
            <person name="Zheng J."/>
            <person name="Li H."/>
            <person name="Fang K."/>
            <person name="Wang S."/>
            <person name="He J."/>
            <person name="Zhou D."/>
            <person name="Weng S."/>
            <person name="Chi M."/>
            <person name="Gu Z."/>
            <person name="He J."/>
            <person name="Li F."/>
            <person name="Wang M."/>
        </authorList>
    </citation>
    <scope>NUCLEOTIDE SEQUENCE [LARGE SCALE GENOMIC DNA]</scope>
    <source>
        <strain evidence="2">ZL_2023a</strain>
    </source>
</reference>
<evidence type="ECO:0000313" key="2">
    <source>
        <dbReference type="EMBL" id="KAK8743412.1"/>
    </source>
</evidence>
<feature type="compositionally biased region" description="Basic and acidic residues" evidence="1">
    <location>
        <begin position="1"/>
        <end position="21"/>
    </location>
</feature>
<accession>A0AAW0XVB8</accession>
<feature type="non-terminal residue" evidence="2">
    <location>
        <position position="1"/>
    </location>
</feature>
<sequence length="178" mass="19623">AHVEPVHTHAEPVHSHAESQPHTHQSQYIQQEYSSPLPVNMHRSLSYHHMPLTVTSIPAPTYTSVLASAMPISHTQTLPHPRSSHAKTHNHPATLHRRSSLYMDSASTPLVLPIAPPPAYDTSKSSLTRDMIAIVPMVAETVCITPNPSLHTRTSPPDQYPSKFFPTTFSSDHLESAV</sequence>
<dbReference type="AlphaFoldDB" id="A0AAW0XVB8"/>
<gene>
    <name evidence="2" type="ORF">OTU49_001432</name>
</gene>